<evidence type="ECO:0000313" key="2">
    <source>
        <dbReference type="Proteomes" id="UP001469553"/>
    </source>
</evidence>
<sequence>MEQIHNISDNLYIPNVSDDMVATSQSENCVDLSNRVASFVAQMYSSSNMTVSDVMKSVNSAKELINRTVDSLQQSTTTLLKCLQVPSDSDATKALIKEFEDAKHIFDDLDTQYKMNKYFTEKFSLAKPKEIFLGHRY</sequence>
<keyword evidence="2" id="KW-1185">Reference proteome</keyword>
<dbReference type="Proteomes" id="UP001469553">
    <property type="component" value="Unassembled WGS sequence"/>
</dbReference>
<dbReference type="EMBL" id="JAHRIP010035805">
    <property type="protein sequence ID" value="MEQ2293962.1"/>
    <property type="molecule type" value="Genomic_DNA"/>
</dbReference>
<comment type="caution">
    <text evidence="1">The sequence shown here is derived from an EMBL/GenBank/DDBJ whole genome shotgun (WGS) entry which is preliminary data.</text>
</comment>
<organism evidence="1 2">
    <name type="scientific">Ameca splendens</name>
    <dbReference type="NCBI Taxonomy" id="208324"/>
    <lineage>
        <taxon>Eukaryota</taxon>
        <taxon>Metazoa</taxon>
        <taxon>Chordata</taxon>
        <taxon>Craniata</taxon>
        <taxon>Vertebrata</taxon>
        <taxon>Euteleostomi</taxon>
        <taxon>Actinopterygii</taxon>
        <taxon>Neopterygii</taxon>
        <taxon>Teleostei</taxon>
        <taxon>Neoteleostei</taxon>
        <taxon>Acanthomorphata</taxon>
        <taxon>Ovalentaria</taxon>
        <taxon>Atherinomorphae</taxon>
        <taxon>Cyprinodontiformes</taxon>
        <taxon>Goodeidae</taxon>
        <taxon>Ameca</taxon>
    </lineage>
</organism>
<evidence type="ECO:0000313" key="1">
    <source>
        <dbReference type="EMBL" id="MEQ2293962.1"/>
    </source>
</evidence>
<evidence type="ECO:0008006" key="3">
    <source>
        <dbReference type="Google" id="ProtNLM"/>
    </source>
</evidence>
<reference evidence="1 2" key="1">
    <citation type="submission" date="2021-06" db="EMBL/GenBank/DDBJ databases">
        <authorList>
            <person name="Palmer J.M."/>
        </authorList>
    </citation>
    <scope>NUCLEOTIDE SEQUENCE [LARGE SCALE GENOMIC DNA]</scope>
    <source>
        <strain evidence="1 2">AS_MEX2019</strain>
        <tissue evidence="1">Muscle</tissue>
    </source>
</reference>
<name>A0ABV0YJS8_9TELE</name>
<accession>A0ABV0YJS8</accession>
<protein>
    <recommendedName>
        <fullName evidence="3">BLOC-1-related complex subunit 7</fullName>
    </recommendedName>
</protein>
<proteinExistence type="predicted"/>
<gene>
    <name evidence="1" type="ORF">AMECASPLE_038946</name>
</gene>